<dbReference type="EMBL" id="JALNTZ010000006">
    <property type="protein sequence ID" value="KAJ3648778.1"/>
    <property type="molecule type" value="Genomic_DNA"/>
</dbReference>
<evidence type="ECO:0000313" key="1">
    <source>
        <dbReference type="EMBL" id="KAJ3648778.1"/>
    </source>
</evidence>
<protein>
    <submittedName>
        <fullName evidence="1">Uncharacterized protein</fullName>
    </submittedName>
</protein>
<organism evidence="1 2">
    <name type="scientific">Zophobas morio</name>
    <dbReference type="NCBI Taxonomy" id="2755281"/>
    <lineage>
        <taxon>Eukaryota</taxon>
        <taxon>Metazoa</taxon>
        <taxon>Ecdysozoa</taxon>
        <taxon>Arthropoda</taxon>
        <taxon>Hexapoda</taxon>
        <taxon>Insecta</taxon>
        <taxon>Pterygota</taxon>
        <taxon>Neoptera</taxon>
        <taxon>Endopterygota</taxon>
        <taxon>Coleoptera</taxon>
        <taxon>Polyphaga</taxon>
        <taxon>Cucujiformia</taxon>
        <taxon>Tenebrionidae</taxon>
        <taxon>Zophobas</taxon>
    </lineage>
</organism>
<name>A0AA38I1K5_9CUCU</name>
<proteinExistence type="predicted"/>
<dbReference type="AlphaFoldDB" id="A0AA38I1K5"/>
<keyword evidence="2" id="KW-1185">Reference proteome</keyword>
<reference evidence="1" key="1">
    <citation type="journal article" date="2023" name="G3 (Bethesda)">
        <title>Whole genome assemblies of Zophobas morio and Tenebrio molitor.</title>
        <authorList>
            <person name="Kaur S."/>
            <person name="Stinson S.A."/>
            <person name="diCenzo G.C."/>
        </authorList>
    </citation>
    <scope>NUCLEOTIDE SEQUENCE</scope>
    <source>
        <strain evidence="1">QUZm001</strain>
    </source>
</reference>
<dbReference type="Proteomes" id="UP001168821">
    <property type="component" value="Unassembled WGS sequence"/>
</dbReference>
<accession>A0AA38I1K5</accession>
<gene>
    <name evidence="1" type="ORF">Zmor_020554</name>
</gene>
<sequence length="101" mass="12032">MVNKSRISQMRHSPCQFPIWQRLQSSWIASVFKAFNFKNNVDISICKQLIAFLKRPSEGYTSHKSKIFTKDEIGRFLKEVDDKQFLLTKVSLINWHRWSLQ</sequence>
<evidence type="ECO:0000313" key="2">
    <source>
        <dbReference type="Proteomes" id="UP001168821"/>
    </source>
</evidence>
<comment type="caution">
    <text evidence="1">The sequence shown here is derived from an EMBL/GenBank/DDBJ whole genome shotgun (WGS) entry which is preliminary data.</text>
</comment>